<accession>A0A4Q0SVQ0</accession>
<dbReference type="InterPro" id="IPR036520">
    <property type="entry name" value="UPF0759_sf"/>
</dbReference>
<comment type="caution">
    <text evidence="1">The sequence shown here is derived from an EMBL/GenBank/DDBJ whole genome shotgun (WGS) entry which is preliminary data.</text>
</comment>
<dbReference type="EMBL" id="RDSM01000006">
    <property type="protein sequence ID" value="RXH53980.1"/>
    <property type="molecule type" value="Genomic_DNA"/>
</dbReference>
<dbReference type="Proteomes" id="UP000289437">
    <property type="component" value="Unassembled WGS sequence"/>
</dbReference>
<reference evidence="2" key="2">
    <citation type="submission" date="2019-02" db="EMBL/GenBank/DDBJ databases">
        <title>Granulicella sibirica sp. nov., a psychrotolerant acidobacterium isolated from an organic soil layer in forested tundra, West Siberia.</title>
        <authorList>
            <person name="Oshkin I.Y."/>
            <person name="Kulichevskaya I.S."/>
            <person name="Rijpstra W.I.C."/>
            <person name="Sinninghe Damste J.S."/>
            <person name="Rakitin A.L."/>
            <person name="Ravin N.V."/>
            <person name="Dedysh S.N."/>
        </authorList>
    </citation>
    <scope>NUCLEOTIDE SEQUENCE [LARGE SCALE GENOMIC DNA]</scope>
    <source>
        <strain evidence="2">AF10</strain>
    </source>
</reference>
<gene>
    <name evidence="1" type="ORF">GRAN_4949</name>
</gene>
<dbReference type="Gene3D" id="3.20.20.410">
    <property type="entry name" value="Protein of unknown function UPF0759"/>
    <property type="match status" value="1"/>
</dbReference>
<protein>
    <recommendedName>
        <fullName evidence="3">DUF72 domain-containing protein</fullName>
    </recommendedName>
</protein>
<evidence type="ECO:0000313" key="2">
    <source>
        <dbReference type="Proteomes" id="UP000289437"/>
    </source>
</evidence>
<organism evidence="1 2">
    <name type="scientific">Granulicella sibirica</name>
    <dbReference type="NCBI Taxonomy" id="2479048"/>
    <lineage>
        <taxon>Bacteria</taxon>
        <taxon>Pseudomonadati</taxon>
        <taxon>Acidobacteriota</taxon>
        <taxon>Terriglobia</taxon>
        <taxon>Terriglobales</taxon>
        <taxon>Acidobacteriaceae</taxon>
        <taxon>Granulicella</taxon>
    </lineage>
</organism>
<keyword evidence="2" id="KW-1185">Reference proteome</keyword>
<evidence type="ECO:0000313" key="1">
    <source>
        <dbReference type="EMBL" id="RXH53980.1"/>
    </source>
</evidence>
<dbReference type="Pfam" id="PF01904">
    <property type="entry name" value="DUF72"/>
    <property type="match status" value="1"/>
</dbReference>
<dbReference type="OrthoDB" id="9780310at2"/>
<sequence>MGEASQTGTVRIGISGWRYARWRGQFYPKGLAQRRELDFAAKTFSSVEINGTFYSLQRPSSFQQWASETPSDFVFAVKGGRFITHMKKLVAVETALANFFASGVLALGTKLGPFVWQLPPMMKFNEGAYDAARYESFFRLLPRTVRSAVRLAKRCDERMLTRAFLKPTLKRGEDPQLRHAIEIRHDSFVQPAFIELLKKHNIGLVVADTVEWPLLMDVTSDFAYLRLHGSERLYLSGYEADAIEVWAQRVVSFATGNAAEGRYAATPVQDGQARDVYVYFDNDAEGRAPVDAQALMRRVKDLMRGQSAIVPKAV</sequence>
<dbReference type="AlphaFoldDB" id="A0A4Q0SVQ0"/>
<proteinExistence type="predicted"/>
<reference evidence="1 2" key="1">
    <citation type="submission" date="2018-11" db="EMBL/GenBank/DDBJ databases">
        <authorList>
            <person name="Mardanov A.V."/>
            <person name="Ravin N.V."/>
            <person name="Dedysh S.N."/>
        </authorList>
    </citation>
    <scope>NUCLEOTIDE SEQUENCE [LARGE SCALE GENOMIC DNA]</scope>
    <source>
        <strain evidence="1 2">AF10</strain>
    </source>
</reference>
<name>A0A4Q0SVQ0_9BACT</name>
<evidence type="ECO:0008006" key="3">
    <source>
        <dbReference type="Google" id="ProtNLM"/>
    </source>
</evidence>
<dbReference type="PANTHER" id="PTHR30348">
    <property type="entry name" value="UNCHARACTERIZED PROTEIN YECE"/>
    <property type="match status" value="1"/>
</dbReference>
<dbReference type="RefSeq" id="WP_128915536.1">
    <property type="nucleotide sequence ID" value="NZ_RDSM01000006.1"/>
</dbReference>
<dbReference type="PANTHER" id="PTHR30348:SF4">
    <property type="entry name" value="DUF72 DOMAIN-CONTAINING PROTEIN"/>
    <property type="match status" value="1"/>
</dbReference>
<dbReference type="SUPFAM" id="SSF117396">
    <property type="entry name" value="TM1631-like"/>
    <property type="match status" value="1"/>
</dbReference>
<dbReference type="InterPro" id="IPR002763">
    <property type="entry name" value="DUF72"/>
</dbReference>